<dbReference type="Proteomes" id="UP001148838">
    <property type="component" value="Unassembled WGS sequence"/>
</dbReference>
<accession>A0ABQ8S853</accession>
<proteinExistence type="predicted"/>
<dbReference type="EMBL" id="JAJSOF020000033">
    <property type="protein sequence ID" value="KAJ4430229.1"/>
    <property type="molecule type" value="Genomic_DNA"/>
</dbReference>
<evidence type="ECO:0000313" key="2">
    <source>
        <dbReference type="EMBL" id="KAJ4430229.1"/>
    </source>
</evidence>
<evidence type="ECO:0000313" key="3">
    <source>
        <dbReference type="Proteomes" id="UP001148838"/>
    </source>
</evidence>
<comment type="caution">
    <text evidence="2">The sequence shown here is derived from an EMBL/GenBank/DDBJ whole genome shotgun (WGS) entry which is preliminary data.</text>
</comment>
<feature type="compositionally biased region" description="Gly residues" evidence="1">
    <location>
        <begin position="256"/>
        <end position="271"/>
    </location>
</feature>
<sequence>MLLIKITLYFRIPRTKFLKKMAELAVESLEANLQLTWLRTREELFYIKRRESLKSYMGVDSIMGTILVRKIKFLGHIMEKEDSAIEKKCLQFLRDTNLKSNWLEYLKNKLLGNNKCVAIRMIEVTRNLQAEITDSLRHLPINVNDIGTINPRNIRKQLRVTSYNSEEHYLGKWNPYRKEQENKKRKIVTMEEDSSDEDDIEEIKSGSAVDDFDFSRREAFEGAAVIRSLFARVVTTTWGSGIEDPSAGSGTEGPSADGGGEGLPAVGGGEGLPAVGGAEGLPAGGAVEDLSASGGDQQ</sequence>
<protein>
    <submittedName>
        <fullName evidence="2">Uncharacterized protein</fullName>
    </submittedName>
</protein>
<feature type="region of interest" description="Disordered" evidence="1">
    <location>
        <begin position="239"/>
        <end position="298"/>
    </location>
</feature>
<organism evidence="2 3">
    <name type="scientific">Periplaneta americana</name>
    <name type="common">American cockroach</name>
    <name type="synonym">Blatta americana</name>
    <dbReference type="NCBI Taxonomy" id="6978"/>
    <lineage>
        <taxon>Eukaryota</taxon>
        <taxon>Metazoa</taxon>
        <taxon>Ecdysozoa</taxon>
        <taxon>Arthropoda</taxon>
        <taxon>Hexapoda</taxon>
        <taxon>Insecta</taxon>
        <taxon>Pterygota</taxon>
        <taxon>Neoptera</taxon>
        <taxon>Polyneoptera</taxon>
        <taxon>Dictyoptera</taxon>
        <taxon>Blattodea</taxon>
        <taxon>Blattoidea</taxon>
        <taxon>Blattidae</taxon>
        <taxon>Blattinae</taxon>
        <taxon>Periplaneta</taxon>
    </lineage>
</organism>
<feature type="compositionally biased region" description="Acidic residues" evidence="1">
    <location>
        <begin position="190"/>
        <end position="201"/>
    </location>
</feature>
<reference evidence="2 3" key="1">
    <citation type="journal article" date="2022" name="Allergy">
        <title>Genome assembly and annotation of Periplaneta americana reveal a comprehensive cockroach allergen profile.</title>
        <authorList>
            <person name="Wang L."/>
            <person name="Xiong Q."/>
            <person name="Saelim N."/>
            <person name="Wang L."/>
            <person name="Nong W."/>
            <person name="Wan A.T."/>
            <person name="Shi M."/>
            <person name="Liu X."/>
            <person name="Cao Q."/>
            <person name="Hui J.H.L."/>
            <person name="Sookrung N."/>
            <person name="Leung T.F."/>
            <person name="Tungtrongchitr A."/>
            <person name="Tsui S.K.W."/>
        </authorList>
    </citation>
    <scope>NUCLEOTIDE SEQUENCE [LARGE SCALE GENOMIC DNA]</scope>
    <source>
        <strain evidence="2">PWHHKU_190912</strain>
    </source>
</reference>
<keyword evidence="3" id="KW-1185">Reference proteome</keyword>
<evidence type="ECO:0000256" key="1">
    <source>
        <dbReference type="SAM" id="MobiDB-lite"/>
    </source>
</evidence>
<feature type="region of interest" description="Disordered" evidence="1">
    <location>
        <begin position="181"/>
        <end position="204"/>
    </location>
</feature>
<name>A0ABQ8S853_PERAM</name>
<gene>
    <name evidence="2" type="ORF">ANN_22441</name>
</gene>